<gene>
    <name evidence="1" type="ORF">Nocox_37760</name>
</gene>
<dbReference type="RefSeq" id="WP_020545253.1">
    <property type="nucleotide sequence ID" value="NZ_CP068985.1"/>
</dbReference>
<evidence type="ECO:0000313" key="2">
    <source>
        <dbReference type="Proteomes" id="UP000824681"/>
    </source>
</evidence>
<reference evidence="1 2" key="1">
    <citation type="journal article" date="2021" name="ACS Chem. Biol.">
        <title>Genomic-Led Discovery of a Novel Glycopeptide Antibiotic by Nonomuraea coxensis DSM 45129.</title>
        <authorList>
            <person name="Yushchuk O."/>
            <person name="Vior N.M."/>
            <person name="Andreo-Vidal A."/>
            <person name="Berini F."/>
            <person name="Ruckert C."/>
            <person name="Busche T."/>
            <person name="Binda E."/>
            <person name="Kalinowski J."/>
            <person name="Truman A.W."/>
            <person name="Marinelli F."/>
        </authorList>
    </citation>
    <scope>NUCLEOTIDE SEQUENCE [LARGE SCALE GENOMIC DNA]</scope>
    <source>
        <strain evidence="1 2">DSM 45129</strain>
    </source>
</reference>
<dbReference type="Proteomes" id="UP000824681">
    <property type="component" value="Chromosome"/>
</dbReference>
<accession>A0ABX8UEI5</accession>
<proteinExistence type="predicted"/>
<dbReference type="EMBL" id="CP068985">
    <property type="protein sequence ID" value="QYC45104.1"/>
    <property type="molecule type" value="Genomic_DNA"/>
</dbReference>
<organism evidence="1 2">
    <name type="scientific">Nonomuraea coxensis DSM 45129</name>
    <dbReference type="NCBI Taxonomy" id="1122611"/>
    <lineage>
        <taxon>Bacteria</taxon>
        <taxon>Bacillati</taxon>
        <taxon>Actinomycetota</taxon>
        <taxon>Actinomycetes</taxon>
        <taxon>Streptosporangiales</taxon>
        <taxon>Streptosporangiaceae</taxon>
        <taxon>Nonomuraea</taxon>
    </lineage>
</organism>
<evidence type="ECO:0000313" key="1">
    <source>
        <dbReference type="EMBL" id="QYC45104.1"/>
    </source>
</evidence>
<sequence length="78" mass="8020">MPIAGLTAAALLSNGAARVVERFRLAGWPEVMSALASTGPAGVIDRVRQAEASGGVPSDDATITHCTAFTAPCVRVRR</sequence>
<name>A0ABX8UEI5_9ACTN</name>
<protein>
    <submittedName>
        <fullName evidence="1">Uncharacterized protein</fullName>
    </submittedName>
</protein>
<keyword evidence="2" id="KW-1185">Reference proteome</keyword>